<dbReference type="AlphaFoldDB" id="A0A0C9TJL3"/>
<protein>
    <recommendedName>
        <fullName evidence="4">Galactose oxidase</fullName>
    </recommendedName>
</protein>
<gene>
    <name evidence="2" type="ORF">PAXINDRAFT_85300</name>
</gene>
<evidence type="ECO:0008006" key="4">
    <source>
        <dbReference type="Google" id="ProtNLM"/>
    </source>
</evidence>
<evidence type="ECO:0000313" key="2">
    <source>
        <dbReference type="EMBL" id="KIJ10928.1"/>
    </source>
</evidence>
<feature type="non-terminal residue" evidence="2">
    <location>
        <position position="213"/>
    </location>
</feature>
<dbReference type="HOGENOM" id="CLU_1297138_0_0_1"/>
<reference evidence="3" key="2">
    <citation type="submission" date="2015-01" db="EMBL/GenBank/DDBJ databases">
        <title>Evolutionary Origins and Diversification of the Mycorrhizal Mutualists.</title>
        <authorList>
            <consortium name="DOE Joint Genome Institute"/>
            <consortium name="Mycorrhizal Genomics Consortium"/>
            <person name="Kohler A."/>
            <person name="Kuo A."/>
            <person name="Nagy L.G."/>
            <person name="Floudas D."/>
            <person name="Copeland A."/>
            <person name="Barry K.W."/>
            <person name="Cichocki N."/>
            <person name="Veneault-Fourrey C."/>
            <person name="LaButti K."/>
            <person name="Lindquist E.A."/>
            <person name="Lipzen A."/>
            <person name="Lundell T."/>
            <person name="Morin E."/>
            <person name="Murat C."/>
            <person name="Riley R."/>
            <person name="Ohm R."/>
            <person name="Sun H."/>
            <person name="Tunlid A."/>
            <person name="Henrissat B."/>
            <person name="Grigoriev I.V."/>
            <person name="Hibbett D.S."/>
            <person name="Martin F."/>
        </authorList>
    </citation>
    <scope>NUCLEOTIDE SEQUENCE [LARGE SCALE GENOMIC DNA]</scope>
    <source>
        <strain evidence="3">ATCC 200175</strain>
    </source>
</reference>
<reference evidence="2 3" key="1">
    <citation type="submission" date="2014-06" db="EMBL/GenBank/DDBJ databases">
        <authorList>
            <consortium name="DOE Joint Genome Institute"/>
            <person name="Kuo A."/>
            <person name="Kohler A."/>
            <person name="Nagy L.G."/>
            <person name="Floudas D."/>
            <person name="Copeland A."/>
            <person name="Barry K.W."/>
            <person name="Cichocki N."/>
            <person name="Veneault-Fourrey C."/>
            <person name="LaButti K."/>
            <person name="Lindquist E.A."/>
            <person name="Lipzen A."/>
            <person name="Lundell T."/>
            <person name="Morin E."/>
            <person name="Murat C."/>
            <person name="Sun H."/>
            <person name="Tunlid A."/>
            <person name="Henrissat B."/>
            <person name="Grigoriev I.V."/>
            <person name="Hibbett D.S."/>
            <person name="Martin F."/>
            <person name="Nordberg H.P."/>
            <person name="Cantor M.N."/>
            <person name="Hua S.X."/>
        </authorList>
    </citation>
    <scope>NUCLEOTIDE SEQUENCE [LARGE SCALE GENOMIC DNA]</scope>
    <source>
        <strain evidence="2 3">ATCC 200175</strain>
    </source>
</reference>
<feature type="compositionally biased region" description="Low complexity" evidence="1">
    <location>
        <begin position="141"/>
        <end position="152"/>
    </location>
</feature>
<dbReference type="Proteomes" id="UP000053647">
    <property type="component" value="Unassembled WGS sequence"/>
</dbReference>
<sequence>REGHAATVVDDVIYIFGGRGTDGNDLVDLAAFKLSNQRWDMFQNTGPAPNARSGNAMASKGSRVDVLGGKAFTPTRGDDHGIIHVLDTKHIKYSDSSKALPNPNGSNNLVGKSSATPSETGNQQSPSQETIPTPNNAQAMTPPGTRPGTHTPISVPPARMNMMNTGVDATGRSSNPVLPRICIPQPAQQGDTSSAAHSSEVCHHPVVVASKTH</sequence>
<accession>A0A0C9TJL3</accession>
<dbReference type="Pfam" id="PF24681">
    <property type="entry name" value="Kelch_KLHDC2_KLHL20_DRC7"/>
    <property type="match status" value="1"/>
</dbReference>
<evidence type="ECO:0000256" key="1">
    <source>
        <dbReference type="SAM" id="MobiDB-lite"/>
    </source>
</evidence>
<keyword evidence="3" id="KW-1185">Reference proteome</keyword>
<dbReference type="SUPFAM" id="SSF117281">
    <property type="entry name" value="Kelch motif"/>
    <property type="match status" value="1"/>
</dbReference>
<proteinExistence type="predicted"/>
<dbReference type="OrthoDB" id="45365at2759"/>
<feature type="region of interest" description="Disordered" evidence="1">
    <location>
        <begin position="95"/>
        <end position="164"/>
    </location>
</feature>
<feature type="compositionally biased region" description="Polar residues" evidence="1">
    <location>
        <begin position="96"/>
        <end position="139"/>
    </location>
</feature>
<evidence type="ECO:0000313" key="3">
    <source>
        <dbReference type="Proteomes" id="UP000053647"/>
    </source>
</evidence>
<organism evidence="2 3">
    <name type="scientific">Paxillus involutus ATCC 200175</name>
    <dbReference type="NCBI Taxonomy" id="664439"/>
    <lineage>
        <taxon>Eukaryota</taxon>
        <taxon>Fungi</taxon>
        <taxon>Dikarya</taxon>
        <taxon>Basidiomycota</taxon>
        <taxon>Agaricomycotina</taxon>
        <taxon>Agaricomycetes</taxon>
        <taxon>Agaricomycetidae</taxon>
        <taxon>Boletales</taxon>
        <taxon>Paxilineae</taxon>
        <taxon>Paxillaceae</taxon>
        <taxon>Paxillus</taxon>
    </lineage>
</organism>
<name>A0A0C9TJL3_PAXIN</name>
<dbReference type="EMBL" id="KN819392">
    <property type="protein sequence ID" value="KIJ10928.1"/>
    <property type="molecule type" value="Genomic_DNA"/>
</dbReference>
<dbReference type="InterPro" id="IPR015915">
    <property type="entry name" value="Kelch-typ_b-propeller"/>
</dbReference>
<dbReference type="Gene3D" id="2.120.10.80">
    <property type="entry name" value="Kelch-type beta propeller"/>
    <property type="match status" value="1"/>
</dbReference>